<proteinExistence type="predicted"/>
<reference evidence="2" key="2">
    <citation type="journal article" date="2015" name="Fish Shellfish Immunol.">
        <title>Early steps in the European eel (Anguilla anguilla)-Vibrio vulnificus interaction in the gills: Role of the RtxA13 toxin.</title>
        <authorList>
            <person name="Callol A."/>
            <person name="Pajuelo D."/>
            <person name="Ebbesson L."/>
            <person name="Teles M."/>
            <person name="MacKenzie S."/>
            <person name="Amaro C."/>
        </authorList>
    </citation>
    <scope>NUCLEOTIDE SEQUENCE</scope>
</reference>
<name>A0A0E9PAT3_ANGAN</name>
<organism evidence="2">
    <name type="scientific">Anguilla anguilla</name>
    <name type="common">European freshwater eel</name>
    <name type="synonym">Muraena anguilla</name>
    <dbReference type="NCBI Taxonomy" id="7936"/>
    <lineage>
        <taxon>Eukaryota</taxon>
        <taxon>Metazoa</taxon>
        <taxon>Chordata</taxon>
        <taxon>Craniata</taxon>
        <taxon>Vertebrata</taxon>
        <taxon>Euteleostomi</taxon>
        <taxon>Actinopterygii</taxon>
        <taxon>Neopterygii</taxon>
        <taxon>Teleostei</taxon>
        <taxon>Anguilliformes</taxon>
        <taxon>Anguillidae</taxon>
        <taxon>Anguilla</taxon>
    </lineage>
</organism>
<dbReference type="AlphaFoldDB" id="A0A0E9PAT3"/>
<reference evidence="2" key="1">
    <citation type="submission" date="2014-11" db="EMBL/GenBank/DDBJ databases">
        <authorList>
            <person name="Amaro Gonzalez C."/>
        </authorList>
    </citation>
    <scope>NUCLEOTIDE SEQUENCE</scope>
</reference>
<keyword evidence="1" id="KW-0812">Transmembrane</keyword>
<protein>
    <submittedName>
        <fullName evidence="2">Uncharacterized protein</fullName>
    </submittedName>
</protein>
<sequence>MYFTIMPILALIHPLIPFCTFTTFILH</sequence>
<dbReference type="EMBL" id="GBXM01106953">
    <property type="protein sequence ID" value="JAH01624.1"/>
    <property type="molecule type" value="Transcribed_RNA"/>
</dbReference>
<feature type="transmembrane region" description="Helical" evidence="1">
    <location>
        <begin position="6"/>
        <end position="26"/>
    </location>
</feature>
<keyword evidence="1" id="KW-1133">Transmembrane helix</keyword>
<evidence type="ECO:0000256" key="1">
    <source>
        <dbReference type="SAM" id="Phobius"/>
    </source>
</evidence>
<evidence type="ECO:0000313" key="2">
    <source>
        <dbReference type="EMBL" id="JAH01624.1"/>
    </source>
</evidence>
<accession>A0A0E9PAT3</accession>
<keyword evidence="1" id="KW-0472">Membrane</keyword>